<keyword evidence="18" id="KW-1185">Reference proteome</keyword>
<dbReference type="GO" id="GO:0008270">
    <property type="term" value="F:zinc ion binding"/>
    <property type="evidence" value="ECO:0007669"/>
    <property type="project" value="UniProtKB-KW"/>
</dbReference>
<dbReference type="RefSeq" id="WP_165140630.1">
    <property type="nucleotide sequence ID" value="NZ_JAALLT010000002.1"/>
</dbReference>
<proteinExistence type="inferred from homology"/>
<dbReference type="GO" id="GO:0003684">
    <property type="term" value="F:damaged DNA binding"/>
    <property type="evidence" value="ECO:0007669"/>
    <property type="project" value="InterPro"/>
</dbReference>
<organism evidence="17 18">
    <name type="scientific">Halalkalibaculum roseum</name>
    <dbReference type="NCBI Taxonomy" id="2709311"/>
    <lineage>
        <taxon>Bacteria</taxon>
        <taxon>Pseudomonadati</taxon>
        <taxon>Balneolota</taxon>
        <taxon>Balneolia</taxon>
        <taxon>Balneolales</taxon>
        <taxon>Balneolaceae</taxon>
        <taxon>Halalkalibaculum</taxon>
    </lineage>
</organism>
<evidence type="ECO:0000256" key="5">
    <source>
        <dbReference type="ARBA" id="ARBA00022763"/>
    </source>
</evidence>
<dbReference type="InterPro" id="IPR010663">
    <property type="entry name" value="Znf_FPG/IleRS"/>
</dbReference>
<evidence type="ECO:0000256" key="12">
    <source>
        <dbReference type="ARBA" id="ARBA00023268"/>
    </source>
</evidence>
<dbReference type="Proteomes" id="UP000473278">
    <property type="component" value="Unassembled WGS sequence"/>
</dbReference>
<sequence length="273" mass="31440">MPEGPEIWRAADKLNIALAGEVIDDLFFAFDSLNEFKKELIGLTVEKVEPRGKAILTSFGNNLTMYSHNQLYGKWMIRNRGNVPNNNRQLRVAIHNEKKSAFLYSASDIEMLKDEEVENHQYIQKLGPDVIHPETTPNDILDRYRNEKFINRKLTTLLLDQGFISGIGNYLRSEILFYSGVHPSLKLRDCTDKQVQKLADATLTLSRRSYETKGITNDPEIVEALKREGASRKEFRHFVYNRTGSYCHKCGNEIQEVKTGGRKVYYCPNCQEK</sequence>
<evidence type="ECO:0000256" key="7">
    <source>
        <dbReference type="ARBA" id="ARBA00022801"/>
    </source>
</evidence>
<keyword evidence="11 17" id="KW-0456">Lyase</keyword>
<evidence type="ECO:0000259" key="16">
    <source>
        <dbReference type="PROSITE" id="PS51068"/>
    </source>
</evidence>
<dbReference type="Pfam" id="PF06831">
    <property type="entry name" value="H2TH"/>
    <property type="match status" value="1"/>
</dbReference>
<dbReference type="InterPro" id="IPR012319">
    <property type="entry name" value="FPG_cat"/>
</dbReference>
<keyword evidence="7" id="KW-0378">Hydrolase</keyword>
<dbReference type="Pfam" id="PF01149">
    <property type="entry name" value="Fapy_DNA_glyco"/>
    <property type="match status" value="1"/>
</dbReference>
<dbReference type="InterPro" id="IPR010979">
    <property type="entry name" value="Ribosomal_uS13-like_H2TH"/>
</dbReference>
<dbReference type="SUPFAM" id="SSF81624">
    <property type="entry name" value="N-terminal domain of MutM-like DNA repair proteins"/>
    <property type="match status" value="1"/>
</dbReference>
<dbReference type="SUPFAM" id="SSF57716">
    <property type="entry name" value="Glucocorticoid receptor-like (DNA-binding domain)"/>
    <property type="match status" value="1"/>
</dbReference>
<feature type="domain" description="Formamidopyrimidine-DNA glycosylase catalytic" evidence="16">
    <location>
        <begin position="2"/>
        <end position="101"/>
    </location>
</feature>
<evidence type="ECO:0000256" key="10">
    <source>
        <dbReference type="ARBA" id="ARBA00023204"/>
    </source>
</evidence>
<keyword evidence="9" id="KW-0238">DNA-binding</keyword>
<dbReference type="Pfam" id="PF06827">
    <property type="entry name" value="zf-FPG_IleRS"/>
    <property type="match status" value="1"/>
</dbReference>
<keyword evidence="6 14" id="KW-0863">Zinc-finger</keyword>
<dbReference type="SMART" id="SM01232">
    <property type="entry name" value="H2TH"/>
    <property type="match status" value="1"/>
</dbReference>
<name>A0A6M1T2X7_9BACT</name>
<comment type="cofactor">
    <cofactor evidence="1">
        <name>Zn(2+)</name>
        <dbReference type="ChEBI" id="CHEBI:29105"/>
    </cofactor>
</comment>
<dbReference type="EC" id="4.2.99.18" evidence="3"/>
<dbReference type="PANTHER" id="PTHR42697:SF1">
    <property type="entry name" value="ENDONUCLEASE 8"/>
    <property type="match status" value="1"/>
</dbReference>
<reference evidence="17 18" key="1">
    <citation type="submission" date="2020-02" db="EMBL/GenBank/DDBJ databases">
        <title>Balneolaceae bacterium YR4-1, complete genome.</title>
        <authorList>
            <person name="Li Y."/>
            <person name="Wu S."/>
        </authorList>
    </citation>
    <scope>NUCLEOTIDE SEQUENCE [LARGE SCALE GENOMIC DNA]</scope>
    <source>
        <strain evidence="17 18">YR4-1</strain>
    </source>
</reference>
<comment type="caution">
    <text evidence="17">The sequence shown here is derived from an EMBL/GenBank/DDBJ whole genome shotgun (WGS) entry which is preliminary data.</text>
</comment>
<dbReference type="InterPro" id="IPR000214">
    <property type="entry name" value="Znf_DNA_glyclase/AP_lyase"/>
</dbReference>
<evidence type="ECO:0000256" key="14">
    <source>
        <dbReference type="PROSITE-ProRule" id="PRU00391"/>
    </source>
</evidence>
<dbReference type="PANTHER" id="PTHR42697">
    <property type="entry name" value="ENDONUCLEASE 8"/>
    <property type="match status" value="1"/>
</dbReference>
<keyword evidence="5" id="KW-0227">DNA damage</keyword>
<dbReference type="InterPro" id="IPR035937">
    <property type="entry name" value="FPG_N"/>
</dbReference>
<dbReference type="GO" id="GO:0140078">
    <property type="term" value="F:class I DNA-(apurinic or apyrimidinic site) endonuclease activity"/>
    <property type="evidence" value="ECO:0007669"/>
    <property type="project" value="UniProtKB-EC"/>
</dbReference>
<evidence type="ECO:0000256" key="2">
    <source>
        <dbReference type="ARBA" id="ARBA00009409"/>
    </source>
</evidence>
<keyword evidence="8" id="KW-0862">Zinc</keyword>
<dbReference type="AlphaFoldDB" id="A0A6M1T2X7"/>
<evidence type="ECO:0000256" key="6">
    <source>
        <dbReference type="ARBA" id="ARBA00022771"/>
    </source>
</evidence>
<comment type="similarity">
    <text evidence="2">Belongs to the FPG family.</text>
</comment>
<gene>
    <name evidence="17" type="primary">nei</name>
    <name evidence="17" type="ORF">G3570_06910</name>
</gene>
<evidence type="ECO:0000256" key="13">
    <source>
        <dbReference type="ARBA" id="ARBA00023295"/>
    </source>
</evidence>
<feature type="domain" description="FPG-type" evidence="15">
    <location>
        <begin position="238"/>
        <end position="272"/>
    </location>
</feature>
<evidence type="ECO:0000313" key="17">
    <source>
        <dbReference type="EMBL" id="NGP76355.1"/>
    </source>
</evidence>
<dbReference type="SMART" id="SM00898">
    <property type="entry name" value="Fapy_DNA_glyco"/>
    <property type="match status" value="1"/>
</dbReference>
<evidence type="ECO:0000256" key="4">
    <source>
        <dbReference type="ARBA" id="ARBA00022723"/>
    </source>
</evidence>
<evidence type="ECO:0000256" key="11">
    <source>
        <dbReference type="ARBA" id="ARBA00023239"/>
    </source>
</evidence>
<dbReference type="Gene3D" id="3.20.190.10">
    <property type="entry name" value="MutM-like, N-terminal"/>
    <property type="match status" value="1"/>
</dbReference>
<dbReference type="GO" id="GO:0000703">
    <property type="term" value="F:oxidized pyrimidine nucleobase lesion DNA N-glycosylase activity"/>
    <property type="evidence" value="ECO:0007669"/>
    <property type="project" value="TreeGrafter"/>
</dbReference>
<keyword evidence="10" id="KW-0234">DNA repair</keyword>
<dbReference type="PROSITE" id="PS51068">
    <property type="entry name" value="FPG_CAT"/>
    <property type="match status" value="1"/>
</dbReference>
<protein>
    <recommendedName>
        <fullName evidence="3">DNA-(apurinic or apyrimidinic site) lyase</fullName>
        <ecNumber evidence="3">4.2.99.18</ecNumber>
    </recommendedName>
</protein>
<evidence type="ECO:0000256" key="3">
    <source>
        <dbReference type="ARBA" id="ARBA00012720"/>
    </source>
</evidence>
<keyword evidence="17" id="KW-0255">Endonuclease</keyword>
<accession>A0A6M1T2X7</accession>
<evidence type="ECO:0000259" key="15">
    <source>
        <dbReference type="PROSITE" id="PS51066"/>
    </source>
</evidence>
<dbReference type="EMBL" id="JAALLT010000002">
    <property type="protein sequence ID" value="NGP76355.1"/>
    <property type="molecule type" value="Genomic_DNA"/>
</dbReference>
<dbReference type="SUPFAM" id="SSF46946">
    <property type="entry name" value="S13-like H2TH domain"/>
    <property type="match status" value="1"/>
</dbReference>
<keyword evidence="4" id="KW-0479">Metal-binding</keyword>
<evidence type="ECO:0000313" key="18">
    <source>
        <dbReference type="Proteomes" id="UP000473278"/>
    </source>
</evidence>
<keyword evidence="12" id="KW-0511">Multifunctional enzyme</keyword>
<dbReference type="NCBIfam" id="NF007763">
    <property type="entry name" value="PRK10445.1"/>
    <property type="match status" value="1"/>
</dbReference>
<dbReference type="Gene3D" id="1.10.8.50">
    <property type="match status" value="1"/>
</dbReference>
<dbReference type="InterPro" id="IPR015886">
    <property type="entry name" value="H2TH_FPG"/>
</dbReference>
<dbReference type="PROSITE" id="PS51066">
    <property type="entry name" value="ZF_FPG_2"/>
    <property type="match status" value="1"/>
</dbReference>
<evidence type="ECO:0000256" key="9">
    <source>
        <dbReference type="ARBA" id="ARBA00023125"/>
    </source>
</evidence>
<evidence type="ECO:0000256" key="1">
    <source>
        <dbReference type="ARBA" id="ARBA00001947"/>
    </source>
</evidence>
<keyword evidence="17" id="KW-0540">Nuclease</keyword>
<keyword evidence="13" id="KW-0326">Glycosidase</keyword>
<evidence type="ECO:0000256" key="8">
    <source>
        <dbReference type="ARBA" id="ARBA00022833"/>
    </source>
</evidence>
<dbReference type="GO" id="GO:0006284">
    <property type="term" value="P:base-excision repair"/>
    <property type="evidence" value="ECO:0007669"/>
    <property type="project" value="InterPro"/>
</dbReference>